<protein>
    <submittedName>
        <fullName evidence="4">Uncharacterized protein</fullName>
    </submittedName>
</protein>
<organism evidence="4 5">
    <name type="scientific">Sphenostylis stenocarpa</name>
    <dbReference type="NCBI Taxonomy" id="92480"/>
    <lineage>
        <taxon>Eukaryota</taxon>
        <taxon>Viridiplantae</taxon>
        <taxon>Streptophyta</taxon>
        <taxon>Embryophyta</taxon>
        <taxon>Tracheophyta</taxon>
        <taxon>Spermatophyta</taxon>
        <taxon>Magnoliopsida</taxon>
        <taxon>eudicotyledons</taxon>
        <taxon>Gunneridae</taxon>
        <taxon>Pentapetalae</taxon>
        <taxon>rosids</taxon>
        <taxon>fabids</taxon>
        <taxon>Fabales</taxon>
        <taxon>Fabaceae</taxon>
        <taxon>Papilionoideae</taxon>
        <taxon>50 kb inversion clade</taxon>
        <taxon>NPAAA clade</taxon>
        <taxon>indigoferoid/millettioid clade</taxon>
        <taxon>Phaseoleae</taxon>
        <taxon>Sphenostylis</taxon>
    </lineage>
</organism>
<dbReference type="GO" id="GO:0005829">
    <property type="term" value="C:cytosol"/>
    <property type="evidence" value="ECO:0007669"/>
    <property type="project" value="TreeGrafter"/>
</dbReference>
<dbReference type="Gramene" id="rna-AYBTSS11_LOCUS25860">
    <property type="protein sequence ID" value="CAJ1973794.1"/>
    <property type="gene ID" value="gene-AYBTSS11_LOCUS25860"/>
</dbReference>
<evidence type="ECO:0000259" key="2">
    <source>
        <dbReference type="Pfam" id="PF17285"/>
    </source>
</evidence>
<dbReference type="AlphaFoldDB" id="A0AA86VVE2"/>
<evidence type="ECO:0000256" key="1">
    <source>
        <dbReference type="ARBA" id="ARBA00022691"/>
    </source>
</evidence>
<evidence type="ECO:0000259" key="3">
    <source>
        <dbReference type="Pfam" id="PF17286"/>
    </source>
</evidence>
<feature type="domain" description="PRMT5 oligomerisation" evidence="3">
    <location>
        <begin position="145"/>
        <end position="189"/>
    </location>
</feature>
<reference evidence="4" key="1">
    <citation type="submission" date="2023-10" db="EMBL/GenBank/DDBJ databases">
        <authorList>
            <person name="Domelevo Entfellner J.-B."/>
        </authorList>
    </citation>
    <scope>NUCLEOTIDE SEQUENCE</scope>
</reference>
<dbReference type="InterPro" id="IPR035248">
    <property type="entry name" value="PRMT5_C"/>
</dbReference>
<dbReference type="InterPro" id="IPR025799">
    <property type="entry name" value="Arg_MeTrfase"/>
</dbReference>
<dbReference type="Gene3D" id="2.70.160.11">
    <property type="entry name" value="Hnrnp arginine n-methyltransferase1"/>
    <property type="match status" value="1"/>
</dbReference>
<dbReference type="GO" id="GO:0016274">
    <property type="term" value="F:protein-arginine N-methyltransferase activity"/>
    <property type="evidence" value="ECO:0007669"/>
    <property type="project" value="InterPro"/>
</dbReference>
<gene>
    <name evidence="4" type="ORF">AYBTSS11_LOCUS25860</name>
</gene>
<dbReference type="Proteomes" id="UP001189624">
    <property type="component" value="Chromosome 9"/>
</dbReference>
<accession>A0AA86VVE2</accession>
<keyword evidence="5" id="KW-1185">Reference proteome</keyword>
<dbReference type="Gene3D" id="3.20.20.150">
    <property type="entry name" value="Divalent-metal-dependent TIM barrel enzymes"/>
    <property type="match status" value="1"/>
</dbReference>
<sequence>MPLGERLGDKSDSRYCGVETDFNDDMPHVFHFNFWKLRFRCCSFGKISSRIDLDSEDETLRRDSETTLKQEIAWASHLSLQACLLPAPKGTSCANYARCVIKSYRAHIIFSLMMILRKICYFGGQLLLKSNCLTVNFLVLKFNNTRSSRFAIFFPLRTPVCVGPGSILEVHFWRCCGPTKVWYERCVGTGLGFRALYSVEYCHNVYSSANQRVESKLFVVIFKGSGRKHFVDLLLYFISLREILLYN</sequence>
<dbReference type="PANTHER" id="PTHR10738">
    <property type="entry name" value="PROTEIN ARGININE N-METHYLTRANSFERASE 5"/>
    <property type="match status" value="1"/>
</dbReference>
<feature type="domain" description="PRMT5 TIM barrel" evidence="2">
    <location>
        <begin position="45"/>
        <end position="106"/>
    </location>
</feature>
<dbReference type="EMBL" id="OY731406">
    <property type="protein sequence ID" value="CAJ1973794.1"/>
    <property type="molecule type" value="Genomic_DNA"/>
</dbReference>
<proteinExistence type="predicted"/>
<dbReference type="PANTHER" id="PTHR10738:SF0">
    <property type="entry name" value="PROTEIN ARGININE N-METHYLTRANSFERASE 5"/>
    <property type="match status" value="1"/>
</dbReference>
<evidence type="ECO:0000313" key="4">
    <source>
        <dbReference type="EMBL" id="CAJ1973794.1"/>
    </source>
</evidence>
<dbReference type="GO" id="GO:0005634">
    <property type="term" value="C:nucleus"/>
    <property type="evidence" value="ECO:0007669"/>
    <property type="project" value="TreeGrafter"/>
</dbReference>
<evidence type="ECO:0000313" key="5">
    <source>
        <dbReference type="Proteomes" id="UP001189624"/>
    </source>
</evidence>
<keyword evidence="1" id="KW-0949">S-adenosyl-L-methionine</keyword>
<name>A0AA86VVE2_9FABA</name>
<dbReference type="Pfam" id="PF17286">
    <property type="entry name" value="PRMT5_C"/>
    <property type="match status" value="1"/>
</dbReference>
<dbReference type="GO" id="GO:0006355">
    <property type="term" value="P:regulation of DNA-templated transcription"/>
    <property type="evidence" value="ECO:0007669"/>
    <property type="project" value="TreeGrafter"/>
</dbReference>
<dbReference type="InterPro" id="IPR035247">
    <property type="entry name" value="PRMT5_TIM"/>
</dbReference>
<dbReference type="Pfam" id="PF17285">
    <property type="entry name" value="PRMT5_TIM"/>
    <property type="match status" value="1"/>
</dbReference>